<name>A0A5C6M532_9PLAN</name>
<reference evidence="2 3" key="1">
    <citation type="submission" date="2019-08" db="EMBL/GenBank/DDBJ databases">
        <title>100 year-old enigma solved: identification of Planctomyces bekefii, the type genus and species of the phylum Planctomycetes.</title>
        <authorList>
            <person name="Svetlana D.N."/>
            <person name="Overmann J."/>
        </authorList>
    </citation>
    <scope>NUCLEOTIDE SEQUENCE [LARGE SCALE GENOMIC DNA]</scope>
    <source>
        <strain evidence="2">Phe10_nw2017</strain>
    </source>
</reference>
<sequence>MRENAVGAGMQVSGFSGSSVSFIRQFNSIWFAKHIAVTEVDKFVCTSKWKRESRFNFEPMRADSAISDDRPIGHTSPQEERDKERLRTDG</sequence>
<comment type="caution">
    <text evidence="2">The sequence shown here is derived from an EMBL/GenBank/DDBJ whole genome shotgun (WGS) entry which is preliminary data.</text>
</comment>
<proteinExistence type="predicted"/>
<feature type="region of interest" description="Disordered" evidence="1">
    <location>
        <begin position="60"/>
        <end position="90"/>
    </location>
</feature>
<keyword evidence="3" id="KW-1185">Reference proteome</keyword>
<accession>A0A5C6M532</accession>
<dbReference type="EMBL" id="SRHE01000284">
    <property type="protein sequence ID" value="TWW09407.1"/>
    <property type="molecule type" value="Genomic_DNA"/>
</dbReference>
<evidence type="ECO:0000313" key="3">
    <source>
        <dbReference type="Proteomes" id="UP000321083"/>
    </source>
</evidence>
<reference evidence="2 3" key="2">
    <citation type="submission" date="2019-08" db="EMBL/GenBank/DDBJ databases">
        <authorList>
            <person name="Henke P."/>
        </authorList>
    </citation>
    <scope>NUCLEOTIDE SEQUENCE [LARGE SCALE GENOMIC DNA]</scope>
    <source>
        <strain evidence="2">Phe10_nw2017</strain>
    </source>
</reference>
<gene>
    <name evidence="2" type="ORF">E3A20_14650</name>
</gene>
<organism evidence="2 3">
    <name type="scientific">Planctomyces bekefii</name>
    <dbReference type="NCBI Taxonomy" id="1653850"/>
    <lineage>
        <taxon>Bacteria</taxon>
        <taxon>Pseudomonadati</taxon>
        <taxon>Planctomycetota</taxon>
        <taxon>Planctomycetia</taxon>
        <taxon>Planctomycetales</taxon>
        <taxon>Planctomycetaceae</taxon>
        <taxon>Planctomyces</taxon>
    </lineage>
</organism>
<evidence type="ECO:0000313" key="2">
    <source>
        <dbReference type="EMBL" id="TWW09407.1"/>
    </source>
</evidence>
<protein>
    <submittedName>
        <fullName evidence="2">Uncharacterized protein</fullName>
    </submittedName>
</protein>
<feature type="compositionally biased region" description="Basic and acidic residues" evidence="1">
    <location>
        <begin position="67"/>
        <end position="90"/>
    </location>
</feature>
<dbReference type="Proteomes" id="UP000321083">
    <property type="component" value="Unassembled WGS sequence"/>
</dbReference>
<evidence type="ECO:0000256" key="1">
    <source>
        <dbReference type="SAM" id="MobiDB-lite"/>
    </source>
</evidence>
<dbReference type="AlphaFoldDB" id="A0A5C6M532"/>